<protein>
    <submittedName>
        <fullName evidence="2">Uncharacterized protein</fullName>
    </submittedName>
</protein>
<feature type="non-terminal residue" evidence="2">
    <location>
        <position position="1"/>
    </location>
</feature>
<evidence type="ECO:0000256" key="1">
    <source>
        <dbReference type="SAM" id="MobiDB-lite"/>
    </source>
</evidence>
<reference evidence="2 3" key="1">
    <citation type="journal article" date="2019" name="Sci. Rep.">
        <title>Orb-weaving spider Araneus ventricosus genome elucidates the spidroin gene catalogue.</title>
        <authorList>
            <person name="Kono N."/>
            <person name="Nakamura H."/>
            <person name="Ohtoshi R."/>
            <person name="Moran D.A.P."/>
            <person name="Shinohara A."/>
            <person name="Yoshida Y."/>
            <person name="Fujiwara M."/>
            <person name="Mori M."/>
            <person name="Tomita M."/>
            <person name="Arakawa K."/>
        </authorList>
    </citation>
    <scope>NUCLEOTIDE SEQUENCE [LARGE SCALE GENOMIC DNA]</scope>
</reference>
<evidence type="ECO:0000313" key="3">
    <source>
        <dbReference type="Proteomes" id="UP000499080"/>
    </source>
</evidence>
<accession>A0A4Y2U5D8</accession>
<gene>
    <name evidence="2" type="ORF">AVEN_111381_1</name>
</gene>
<name>A0A4Y2U5D8_ARAVE</name>
<evidence type="ECO:0000313" key="2">
    <source>
        <dbReference type="EMBL" id="GBO07842.1"/>
    </source>
</evidence>
<sequence length="44" mass="5121">PAAEEEDDVEEDDESEEEYGFSKDDGGPGDYDYDKFVEDEIYYD</sequence>
<organism evidence="2 3">
    <name type="scientific">Araneus ventricosus</name>
    <name type="common">Orbweaver spider</name>
    <name type="synonym">Epeira ventricosa</name>
    <dbReference type="NCBI Taxonomy" id="182803"/>
    <lineage>
        <taxon>Eukaryota</taxon>
        <taxon>Metazoa</taxon>
        <taxon>Ecdysozoa</taxon>
        <taxon>Arthropoda</taxon>
        <taxon>Chelicerata</taxon>
        <taxon>Arachnida</taxon>
        <taxon>Araneae</taxon>
        <taxon>Araneomorphae</taxon>
        <taxon>Entelegynae</taxon>
        <taxon>Araneoidea</taxon>
        <taxon>Araneidae</taxon>
        <taxon>Araneus</taxon>
    </lineage>
</organism>
<feature type="compositionally biased region" description="Basic and acidic residues" evidence="1">
    <location>
        <begin position="20"/>
        <end position="38"/>
    </location>
</feature>
<proteinExistence type="predicted"/>
<keyword evidence="3" id="KW-1185">Reference proteome</keyword>
<comment type="caution">
    <text evidence="2">The sequence shown here is derived from an EMBL/GenBank/DDBJ whole genome shotgun (WGS) entry which is preliminary data.</text>
</comment>
<feature type="compositionally biased region" description="Acidic residues" evidence="1">
    <location>
        <begin position="1"/>
        <end position="19"/>
    </location>
</feature>
<feature type="region of interest" description="Disordered" evidence="1">
    <location>
        <begin position="1"/>
        <end position="44"/>
    </location>
</feature>
<dbReference type="AlphaFoldDB" id="A0A4Y2U5D8"/>
<dbReference type="Proteomes" id="UP000499080">
    <property type="component" value="Unassembled WGS sequence"/>
</dbReference>
<dbReference type="EMBL" id="BGPR01033775">
    <property type="protein sequence ID" value="GBO07842.1"/>
    <property type="molecule type" value="Genomic_DNA"/>
</dbReference>